<accession>A0ABX5MXL2</accession>
<evidence type="ECO:0000313" key="3">
    <source>
        <dbReference type="EMBL" id="PXX20738.1"/>
    </source>
</evidence>
<dbReference type="InterPro" id="IPR017788">
    <property type="entry name" value="Hda"/>
</dbReference>
<dbReference type="Gene3D" id="3.40.50.300">
    <property type="entry name" value="P-loop containing nucleotide triphosphate hydrolases"/>
    <property type="match status" value="1"/>
</dbReference>
<feature type="compositionally biased region" description="Polar residues" evidence="1">
    <location>
        <begin position="441"/>
        <end position="457"/>
    </location>
</feature>
<dbReference type="EMBL" id="QJJV01000001">
    <property type="protein sequence ID" value="PXX20738.1"/>
    <property type="molecule type" value="Genomic_DNA"/>
</dbReference>
<feature type="region of interest" description="Disordered" evidence="1">
    <location>
        <begin position="320"/>
        <end position="363"/>
    </location>
</feature>
<dbReference type="Gene3D" id="1.10.8.60">
    <property type="match status" value="1"/>
</dbReference>
<dbReference type="PANTHER" id="PTHR30050:SF5">
    <property type="entry name" value="DNAA REGULATORY INACTIVATOR HDA"/>
    <property type="match status" value="1"/>
</dbReference>
<dbReference type="NCBIfam" id="TIGR03420">
    <property type="entry name" value="DnaA_homol_Hda"/>
    <property type="match status" value="1"/>
</dbReference>
<dbReference type="Pfam" id="PF22688">
    <property type="entry name" value="Hda_lid"/>
    <property type="match status" value="1"/>
</dbReference>
<dbReference type="Proteomes" id="UP000247515">
    <property type="component" value="Unassembled WGS sequence"/>
</dbReference>
<dbReference type="InterPro" id="IPR027417">
    <property type="entry name" value="P-loop_NTPase"/>
</dbReference>
<name>A0ABX5MXL2_9BURK</name>
<dbReference type="PANTHER" id="PTHR30050">
    <property type="entry name" value="CHROMOSOMAL REPLICATION INITIATOR PROTEIN DNAA"/>
    <property type="match status" value="1"/>
</dbReference>
<dbReference type="SUPFAM" id="SSF52540">
    <property type="entry name" value="P-loop containing nucleoside triphosphate hydrolases"/>
    <property type="match status" value="1"/>
</dbReference>
<feature type="compositionally biased region" description="Acidic residues" evidence="1">
    <location>
        <begin position="236"/>
        <end position="254"/>
    </location>
</feature>
<organism evidence="3 4">
    <name type="scientific">Paraburkholderia tropica</name>
    <dbReference type="NCBI Taxonomy" id="92647"/>
    <lineage>
        <taxon>Bacteria</taxon>
        <taxon>Pseudomonadati</taxon>
        <taxon>Pseudomonadota</taxon>
        <taxon>Betaproteobacteria</taxon>
        <taxon>Burkholderiales</taxon>
        <taxon>Burkholderiaceae</taxon>
        <taxon>Paraburkholderia</taxon>
    </lineage>
</organism>
<dbReference type="InterPro" id="IPR055199">
    <property type="entry name" value="Hda_lid"/>
</dbReference>
<reference evidence="3 4" key="1">
    <citation type="submission" date="2018-05" db="EMBL/GenBank/DDBJ databases">
        <title>Genomic Encyclopedia of Type Strains, Phase IV (KMG-V): Genome sequencing to study the core and pangenomes of soil and plant-associated prokaryotes.</title>
        <authorList>
            <person name="Whitman W."/>
        </authorList>
    </citation>
    <scope>NUCLEOTIDE SEQUENCE [LARGE SCALE GENOMIC DNA]</scope>
    <source>
        <strain evidence="3 4">SIr-6563</strain>
    </source>
</reference>
<gene>
    <name evidence="3" type="ORF">C7400_101469</name>
</gene>
<keyword evidence="4" id="KW-1185">Reference proteome</keyword>
<feature type="domain" description="Hda lid" evidence="2">
    <location>
        <begin position="166"/>
        <end position="230"/>
    </location>
</feature>
<feature type="compositionally biased region" description="Low complexity" evidence="1">
    <location>
        <begin position="398"/>
        <end position="424"/>
    </location>
</feature>
<evidence type="ECO:0000259" key="2">
    <source>
        <dbReference type="Pfam" id="PF22688"/>
    </source>
</evidence>
<protein>
    <submittedName>
        <fullName evidence="3">Regulatory inactivation of DnaA Hda protein</fullName>
    </submittedName>
</protein>
<feature type="region of interest" description="Disordered" evidence="1">
    <location>
        <begin position="376"/>
        <end position="478"/>
    </location>
</feature>
<evidence type="ECO:0000256" key="1">
    <source>
        <dbReference type="SAM" id="MobiDB-lite"/>
    </source>
</evidence>
<evidence type="ECO:0000313" key="4">
    <source>
        <dbReference type="Proteomes" id="UP000247515"/>
    </source>
</evidence>
<feature type="region of interest" description="Disordered" evidence="1">
    <location>
        <begin position="234"/>
        <end position="306"/>
    </location>
</feature>
<sequence length="478" mass="49873">MQRQLTLDLGTPPPSTFDNFHTGANAELVARLRGLDAALAAGAHAADPQADRTFYIWGEPGNGRSHLLHALACETPPGRVRYLGPKSGLAAFTFDARVPIYAVDDCDSLSGAQQIALFNLFNEVRSHPGTALVATGNAAPMGLAVREDLRTRLGWGLVFHLAPLSDAGKAAVLKHAARERGINLADDVPAYLLTHFRRDMPSLMKLLNQLDRFSLEQKRAVTLPLLRTMLAKGDGEDAANGDETALEGGDEGFGETDALFGSETGDDAAESAESTASAESTESTESVDHDAPQAPNEPAAPTAPDFAAPRGVELELFPNEPAGESAQEAGYEAPKPPALQPRTPLGAPPFQPPTDNVEGELGAPFRAVVHRELGTELKGEVEADVSDEMSGELNGDLDPPAADPNAPANPAHPAAPADPAAAAAQTEPAVSPDEHDPARSGPNTAQSEPGASQQTPNAPERPGSPPDAGAGNGFTRFK</sequence>
<feature type="compositionally biased region" description="Low complexity" evidence="1">
    <location>
        <begin position="271"/>
        <end position="284"/>
    </location>
</feature>
<proteinExistence type="predicted"/>
<comment type="caution">
    <text evidence="3">The sequence shown here is derived from an EMBL/GenBank/DDBJ whole genome shotgun (WGS) entry which is preliminary data.</text>
</comment>